<dbReference type="Proteomes" id="UP001589734">
    <property type="component" value="Unassembled WGS sequence"/>
</dbReference>
<evidence type="ECO:0000313" key="2">
    <source>
        <dbReference type="Proteomes" id="UP001589734"/>
    </source>
</evidence>
<dbReference type="EMBL" id="JBHLYW010000007">
    <property type="protein sequence ID" value="MFC0076779.1"/>
    <property type="molecule type" value="Genomic_DNA"/>
</dbReference>
<accession>A0ABV6BMV7</accession>
<name>A0ABV6BMV7_9FLAO</name>
<proteinExistence type="predicted"/>
<comment type="caution">
    <text evidence="1">The sequence shown here is derived from an EMBL/GenBank/DDBJ whole genome shotgun (WGS) entry which is preliminary data.</text>
</comment>
<sequence>MKFMKIIYYKSYFFLFFLFSFSSYCQKVKIEGYAFDKGDNQNNVGIYVNDTLTKFRNQASKTKNWEGYRELTKNKDFVVNTDSTGHFSINVKPTDSLYFSSYLYLDQKYAVADLLKRKAIKIQLEKEPCVPYTSCEQKKPSKFYAFVGTKIDLKYEKNPNYCDMVVMDAKYKALYKIEKNLYGNFKKDTISFTAFDHYGIPAFSKYEHVLLFVSEYCNKLFHEKYQYFDVYKTEDGKWARPGDPYKQEHNTEKTVTIKKISFDKNVWFDISDLTTEQIEENYPAAYFRIIDQKAIPFMGVYAEDLVEIKKLGVLKARNITF</sequence>
<protein>
    <recommendedName>
        <fullName evidence="3">Carboxypeptidase regulatory-like domain-containing protein</fullName>
    </recommendedName>
</protein>
<reference evidence="1 2" key="1">
    <citation type="submission" date="2024-09" db="EMBL/GenBank/DDBJ databases">
        <authorList>
            <person name="Sun Q."/>
            <person name="Mori K."/>
        </authorList>
    </citation>
    <scope>NUCLEOTIDE SEQUENCE [LARGE SCALE GENOMIC DNA]</scope>
    <source>
        <strain evidence="1 2">CGMCC 1.12926</strain>
    </source>
</reference>
<evidence type="ECO:0008006" key="3">
    <source>
        <dbReference type="Google" id="ProtNLM"/>
    </source>
</evidence>
<evidence type="ECO:0000313" key="1">
    <source>
        <dbReference type="EMBL" id="MFC0076779.1"/>
    </source>
</evidence>
<dbReference type="RefSeq" id="WP_379689255.1">
    <property type="nucleotide sequence ID" value="NZ_JBHLYW010000007.1"/>
</dbReference>
<organism evidence="1 2">
    <name type="scientific">Flavobacterium procerum</name>
    <dbReference type="NCBI Taxonomy" id="1455569"/>
    <lineage>
        <taxon>Bacteria</taxon>
        <taxon>Pseudomonadati</taxon>
        <taxon>Bacteroidota</taxon>
        <taxon>Flavobacteriia</taxon>
        <taxon>Flavobacteriales</taxon>
        <taxon>Flavobacteriaceae</taxon>
        <taxon>Flavobacterium</taxon>
    </lineage>
</organism>
<keyword evidence="2" id="KW-1185">Reference proteome</keyword>
<gene>
    <name evidence="1" type="ORF">ACFFLS_06995</name>
</gene>